<name>A0A6J1HC35_CUCMO</name>
<evidence type="ECO:0000259" key="2">
    <source>
        <dbReference type="Pfam" id="PF07887"/>
    </source>
</evidence>
<gene>
    <name evidence="5" type="primary">LOC111461977</name>
</gene>
<keyword evidence="4" id="KW-1185">Reference proteome</keyword>
<proteinExistence type="predicted"/>
<feature type="domain" description="Calmodulin binding protein-like N-terminal" evidence="2">
    <location>
        <begin position="95"/>
        <end position="242"/>
    </location>
</feature>
<dbReference type="RefSeq" id="XP_022961390.1">
    <property type="nucleotide sequence ID" value="XM_023105622.1"/>
</dbReference>
<evidence type="ECO:0000259" key="3">
    <source>
        <dbReference type="Pfam" id="PF20451"/>
    </source>
</evidence>
<evidence type="ECO:0000313" key="4">
    <source>
        <dbReference type="Proteomes" id="UP000504609"/>
    </source>
</evidence>
<dbReference type="PANTHER" id="PTHR31713:SF43">
    <property type="entry name" value="CALMODULIN-BINDING PROTEIN 60 G"/>
    <property type="match status" value="1"/>
</dbReference>
<dbReference type="Proteomes" id="UP000504609">
    <property type="component" value="Unplaced"/>
</dbReference>
<protein>
    <submittedName>
        <fullName evidence="5">Calmodulin-binding protein 60 G-like isoform X2</fullName>
    </submittedName>
</protein>
<feature type="domain" description="Calmodulin binding protein central" evidence="3">
    <location>
        <begin position="255"/>
        <end position="321"/>
    </location>
</feature>
<dbReference type="AlphaFoldDB" id="A0A6J1HC35"/>
<dbReference type="PANTHER" id="PTHR31713">
    <property type="entry name" value="OS02G0177800 PROTEIN"/>
    <property type="match status" value="1"/>
</dbReference>
<dbReference type="GO" id="GO:0043565">
    <property type="term" value="F:sequence-specific DNA binding"/>
    <property type="evidence" value="ECO:0007669"/>
    <property type="project" value="TreeGrafter"/>
</dbReference>
<organism evidence="4 5">
    <name type="scientific">Cucurbita moschata</name>
    <name type="common">Winter crookneck squash</name>
    <name type="synonym">Cucurbita pepo var. moschata</name>
    <dbReference type="NCBI Taxonomy" id="3662"/>
    <lineage>
        <taxon>Eukaryota</taxon>
        <taxon>Viridiplantae</taxon>
        <taxon>Streptophyta</taxon>
        <taxon>Embryophyta</taxon>
        <taxon>Tracheophyta</taxon>
        <taxon>Spermatophyta</taxon>
        <taxon>Magnoliopsida</taxon>
        <taxon>eudicotyledons</taxon>
        <taxon>Gunneridae</taxon>
        <taxon>Pentapetalae</taxon>
        <taxon>rosids</taxon>
        <taxon>fabids</taxon>
        <taxon>Cucurbitales</taxon>
        <taxon>Cucurbitaceae</taxon>
        <taxon>Cucurbiteae</taxon>
        <taxon>Cucurbita</taxon>
    </lineage>
</organism>
<reference evidence="5" key="1">
    <citation type="submission" date="2025-08" db="UniProtKB">
        <authorList>
            <consortium name="RefSeq"/>
        </authorList>
    </citation>
    <scope>IDENTIFICATION</scope>
    <source>
        <tissue evidence="5">Young leaves</tissue>
    </source>
</reference>
<dbReference type="GO" id="GO:0005516">
    <property type="term" value="F:calmodulin binding"/>
    <property type="evidence" value="ECO:0007669"/>
    <property type="project" value="InterPro"/>
</dbReference>
<dbReference type="GeneID" id="111461977"/>
<evidence type="ECO:0000256" key="1">
    <source>
        <dbReference type="SAM" id="MobiDB-lite"/>
    </source>
</evidence>
<feature type="region of interest" description="Disordered" evidence="1">
    <location>
        <begin position="1"/>
        <end position="34"/>
    </location>
</feature>
<dbReference type="GO" id="GO:0005634">
    <property type="term" value="C:nucleus"/>
    <property type="evidence" value="ECO:0007669"/>
    <property type="project" value="TreeGrafter"/>
</dbReference>
<sequence>MDVKGKSKMPPNDDDSPNPKRTRPSSSSSIGAGSVAEGELSMVEFLSRFQPHLTNWIHKEVENALQTQVHPFPQLLRGRREGGEEAIIEGGVEKFKLVFCNQPANTIFTNNLIKAENGEAVRVAIYDATTNAIIRTGPLSSAPVGLVLLDGDYDETNRSLSEFNRNILSPRDGKRPLLVGSDIKLNLENGFASIKCVSITDNSSWMKSKKFCLGAKIFNENILGMFPTIGVVVSQPFRVLDHRGEVNKKHHPPSREDEVWRLEGIGKDGAYHKNLSLHGINTVDDFLRTYYTIGSDPLKKLLGNKVPRKTWMMMIENALECQRPINEPSSEAYLLANNVMGDEAFNEGLDILEQTNLNYEYESSQMYFNDDDFGYGLAGLDGLPPLLTNEAPASYDAVAATAMQALTPNTINDI</sequence>
<dbReference type="InterPro" id="IPR046831">
    <property type="entry name" value="Calmodulin_bind_N"/>
</dbReference>
<accession>A0A6J1HC35</accession>
<dbReference type="Pfam" id="PF07887">
    <property type="entry name" value="Calmodulin_bind"/>
    <property type="match status" value="1"/>
</dbReference>
<dbReference type="Pfam" id="PF20451">
    <property type="entry name" value="Calmod_bind_M"/>
    <property type="match status" value="1"/>
</dbReference>
<dbReference type="GO" id="GO:0080142">
    <property type="term" value="P:regulation of salicylic acid biosynthetic process"/>
    <property type="evidence" value="ECO:0007669"/>
    <property type="project" value="TreeGrafter"/>
</dbReference>
<dbReference type="InterPro" id="IPR046830">
    <property type="entry name" value="Calmod_bind_M"/>
</dbReference>
<evidence type="ECO:0000313" key="5">
    <source>
        <dbReference type="RefSeq" id="XP_022961390.1"/>
    </source>
</evidence>
<dbReference type="GO" id="GO:0003700">
    <property type="term" value="F:DNA-binding transcription factor activity"/>
    <property type="evidence" value="ECO:0007669"/>
    <property type="project" value="TreeGrafter"/>
</dbReference>
<dbReference type="InterPro" id="IPR012416">
    <property type="entry name" value="CBP60"/>
</dbReference>